<evidence type="ECO:0000256" key="2">
    <source>
        <dbReference type="SAM" id="SignalP"/>
    </source>
</evidence>
<keyword evidence="2" id="KW-0732">Signal</keyword>
<name>A0A6L9VXW2_9ACTN</name>
<feature type="region of interest" description="Disordered" evidence="1">
    <location>
        <begin position="30"/>
        <end position="49"/>
    </location>
</feature>
<feature type="signal peptide" evidence="2">
    <location>
        <begin position="1"/>
        <end position="23"/>
    </location>
</feature>
<organism evidence="3 4">
    <name type="scientific">Blastococcus saxobsidens</name>
    <dbReference type="NCBI Taxonomy" id="138336"/>
    <lineage>
        <taxon>Bacteria</taxon>
        <taxon>Bacillati</taxon>
        <taxon>Actinomycetota</taxon>
        <taxon>Actinomycetes</taxon>
        <taxon>Geodermatophilales</taxon>
        <taxon>Geodermatophilaceae</taxon>
        <taxon>Blastococcus</taxon>
    </lineage>
</organism>
<evidence type="ECO:0000256" key="1">
    <source>
        <dbReference type="SAM" id="MobiDB-lite"/>
    </source>
</evidence>
<dbReference type="EMBL" id="JAAGWG010000001">
    <property type="protein sequence ID" value="NEK84299.1"/>
    <property type="molecule type" value="Genomic_DNA"/>
</dbReference>
<evidence type="ECO:0000313" key="4">
    <source>
        <dbReference type="Proteomes" id="UP000479241"/>
    </source>
</evidence>
<dbReference type="RefSeq" id="WP_163201719.1">
    <property type="nucleotide sequence ID" value="NZ_JAAGWG010000001.1"/>
</dbReference>
<dbReference type="Proteomes" id="UP000479241">
    <property type="component" value="Unassembled WGS sequence"/>
</dbReference>
<reference evidence="3 4" key="1">
    <citation type="submission" date="2019-12" db="EMBL/GenBank/DDBJ databases">
        <title>the WGS of Blastococcus saxobsidens 67B17.</title>
        <authorList>
            <person name="Jiang Z."/>
        </authorList>
    </citation>
    <scope>NUCLEOTIDE SEQUENCE [LARGE SCALE GENOMIC DNA]</scope>
    <source>
        <strain evidence="3 4">67B17</strain>
    </source>
</reference>
<gene>
    <name evidence="3" type="ORF">GCU60_00715</name>
</gene>
<dbReference type="AlphaFoldDB" id="A0A6L9VXW2"/>
<comment type="caution">
    <text evidence="3">The sequence shown here is derived from an EMBL/GenBank/DDBJ whole genome shotgun (WGS) entry which is preliminary data.</text>
</comment>
<dbReference type="PROSITE" id="PS51257">
    <property type="entry name" value="PROKAR_LIPOPROTEIN"/>
    <property type="match status" value="1"/>
</dbReference>
<protein>
    <recommendedName>
        <fullName evidence="5">Lipoprotein</fullName>
    </recommendedName>
</protein>
<evidence type="ECO:0008006" key="5">
    <source>
        <dbReference type="Google" id="ProtNLM"/>
    </source>
</evidence>
<sequence length="252" mass="26301">MSRRTSRLTASAALAVLTLTVTACGSAEPTATAEERAATTSAAPEPAGPVVAEASVPVLPSGGTVADAIAELGDDAVRAGYDEMVAVATQNFDPDTFIADGNNTVDDLAPVLARVSPETVGELRAAAQGCLDAVREDCLSTWALAWFDVGTSATPYTFMPDGSFVVEQSVSDPDAWIEDGAEPRLVVRFTHTAKARVMDAGAPMGMLMVRELTYALIPAPEGSGHRWLIDGMSFDLDASDTVDPFTFEETAA</sequence>
<accession>A0A6L9VXW2</accession>
<feature type="chain" id="PRO_5039311178" description="Lipoprotein" evidence="2">
    <location>
        <begin position="24"/>
        <end position="252"/>
    </location>
</feature>
<evidence type="ECO:0000313" key="3">
    <source>
        <dbReference type="EMBL" id="NEK84299.1"/>
    </source>
</evidence>
<proteinExistence type="predicted"/>